<keyword evidence="3" id="KW-0963">Cytoplasm</keyword>
<comment type="similarity">
    <text evidence="7">Belongs to the protein-tyrosine phosphatase family. Non-receptor class 4 subfamily.</text>
</comment>
<proteinExistence type="inferred from homology"/>
<organism evidence="10 11">
    <name type="scientific">Tropilaelaps mercedesae</name>
    <dbReference type="NCBI Taxonomy" id="418985"/>
    <lineage>
        <taxon>Eukaryota</taxon>
        <taxon>Metazoa</taxon>
        <taxon>Ecdysozoa</taxon>
        <taxon>Arthropoda</taxon>
        <taxon>Chelicerata</taxon>
        <taxon>Arachnida</taxon>
        <taxon>Acari</taxon>
        <taxon>Parasitiformes</taxon>
        <taxon>Mesostigmata</taxon>
        <taxon>Gamasina</taxon>
        <taxon>Dermanyssoidea</taxon>
        <taxon>Laelapidae</taxon>
        <taxon>Tropilaelaps</taxon>
    </lineage>
</organism>
<keyword evidence="5" id="KW-0378">Hydrolase</keyword>
<dbReference type="Proteomes" id="UP000192247">
    <property type="component" value="Unassembled WGS sequence"/>
</dbReference>
<comment type="subcellular location">
    <subcellularLocation>
        <location evidence="1">Cytoplasm</location>
    </subcellularLocation>
</comment>
<name>A0A1V9XFS5_9ACAR</name>
<evidence type="ECO:0000256" key="1">
    <source>
        <dbReference type="ARBA" id="ARBA00004496"/>
    </source>
</evidence>
<dbReference type="SUPFAM" id="SSF52799">
    <property type="entry name" value="(Phosphotyrosine protein) phosphatases II"/>
    <property type="match status" value="1"/>
</dbReference>
<protein>
    <recommendedName>
        <fullName evidence="2">protein-tyrosine-phosphatase</fullName>
        <ecNumber evidence="2">3.1.3.48</ecNumber>
    </recommendedName>
</protein>
<comment type="caution">
    <text evidence="10">The sequence shown here is derived from an EMBL/GenBank/DDBJ whole genome shotgun (WGS) entry which is preliminary data.</text>
</comment>
<dbReference type="PRINTS" id="PR00700">
    <property type="entry name" value="PRTYPHPHTASE"/>
</dbReference>
<evidence type="ECO:0000256" key="5">
    <source>
        <dbReference type="ARBA" id="ARBA00022801"/>
    </source>
</evidence>
<evidence type="ECO:0000313" key="11">
    <source>
        <dbReference type="Proteomes" id="UP000192247"/>
    </source>
</evidence>
<accession>A0A1V9XFS5</accession>
<dbReference type="InParanoid" id="A0A1V9XFS5"/>
<reference evidence="10 11" key="1">
    <citation type="journal article" date="2017" name="Gigascience">
        <title>Draft genome of the honey bee ectoparasitic mite, Tropilaelaps mercedesae, is shaped by the parasitic life history.</title>
        <authorList>
            <person name="Dong X."/>
            <person name="Armstrong S.D."/>
            <person name="Xia D."/>
            <person name="Makepeace B.L."/>
            <person name="Darby A.C."/>
            <person name="Kadowaki T."/>
        </authorList>
    </citation>
    <scope>NUCLEOTIDE SEQUENCE [LARGE SCALE GENOMIC DNA]</scope>
    <source>
        <strain evidence="10">Wuxi-XJTLU</strain>
    </source>
</reference>
<dbReference type="GO" id="GO:0005737">
    <property type="term" value="C:cytoplasm"/>
    <property type="evidence" value="ECO:0007669"/>
    <property type="project" value="UniProtKB-SubCell"/>
</dbReference>
<feature type="domain" description="Tyrosine specific protein phosphatases" evidence="9">
    <location>
        <begin position="262"/>
        <end position="339"/>
    </location>
</feature>
<dbReference type="AlphaFoldDB" id="A0A1V9XFS5"/>
<evidence type="ECO:0000256" key="4">
    <source>
        <dbReference type="ARBA" id="ARBA00022553"/>
    </source>
</evidence>
<keyword evidence="10" id="KW-0675">Receptor</keyword>
<dbReference type="PROSITE" id="PS50055">
    <property type="entry name" value="TYR_PHOSPHATASE_PTP"/>
    <property type="match status" value="1"/>
</dbReference>
<dbReference type="EMBL" id="MNPL01011898">
    <property type="protein sequence ID" value="OQR72390.1"/>
    <property type="molecule type" value="Genomic_DNA"/>
</dbReference>
<dbReference type="InterPro" id="IPR029021">
    <property type="entry name" value="Prot-tyrosine_phosphatase-like"/>
</dbReference>
<evidence type="ECO:0000256" key="2">
    <source>
        <dbReference type="ARBA" id="ARBA00013064"/>
    </source>
</evidence>
<dbReference type="InterPro" id="IPR016130">
    <property type="entry name" value="Tyr_Pase_AS"/>
</dbReference>
<evidence type="ECO:0000313" key="10">
    <source>
        <dbReference type="EMBL" id="OQR72390.1"/>
    </source>
</evidence>
<dbReference type="InterPro" id="IPR000242">
    <property type="entry name" value="PTP_cat"/>
</dbReference>
<gene>
    <name evidence="10" type="ORF">BIW11_10416</name>
</gene>
<dbReference type="PROSITE" id="PS50056">
    <property type="entry name" value="TYR_PHOSPHATASE_2"/>
    <property type="match status" value="1"/>
</dbReference>
<dbReference type="InterPro" id="IPR003595">
    <property type="entry name" value="Tyr_Pase_cat"/>
</dbReference>
<evidence type="ECO:0000256" key="3">
    <source>
        <dbReference type="ARBA" id="ARBA00022490"/>
    </source>
</evidence>
<dbReference type="PANTHER" id="PTHR45983:SF2">
    <property type="entry name" value="PROTEIN-TYROSINE-PHOSPHATASE"/>
    <property type="match status" value="1"/>
</dbReference>
<dbReference type="EC" id="3.1.3.48" evidence="2"/>
<dbReference type="GO" id="GO:0005634">
    <property type="term" value="C:nucleus"/>
    <property type="evidence" value="ECO:0007669"/>
    <property type="project" value="TreeGrafter"/>
</dbReference>
<dbReference type="SMART" id="SM00404">
    <property type="entry name" value="PTPc_motif"/>
    <property type="match status" value="1"/>
</dbReference>
<dbReference type="SMART" id="SM00194">
    <property type="entry name" value="PTPc"/>
    <property type="match status" value="1"/>
</dbReference>
<evidence type="ECO:0000256" key="6">
    <source>
        <dbReference type="ARBA" id="ARBA00022912"/>
    </source>
</evidence>
<sequence length="477" mass="53935">MFTPTSCLSFTLGRRRKPAQRTQKARTRTSSVVISEKQLLFKEKEDLARPLGQDNGMSLDQYLKSFLETLWWQEAKVTAGDDVFQKEFDSLRRQSTPAGEKNATEALKSVNRPKNRYKDIVPFDYARVVLSQYPGVPGSDYVNASLIRGASGSSRAYIAAQGPLPHTVTDFWRMIWEFNVSVIVMTCNEIEGDRYKCEKYWPDQIGERQQHGNVSVTLEGWKQVCPDFLVRTLRARCGQTTRTIRQFHYTTWPDHGVPAIISPIIELVRLVRDCQPSEALPVLVHCSAGCGRTGTFCAIDYVHGLVRYGKLNSNLSLFKIIQEMRQQRVAMVQTRDQYVLVHKVVGALFEQQLKLLDSHIYQNIDTLLQSRGAHTGGLPGRLERSKSMGSLEGRLVGKATVIRRAQQPNGQQVASGRLFGATLIPKGHERLQRAITADTNSQSRDTNANHQIQVQQQLEDELMKTRRTSSGTLWTQV</sequence>
<dbReference type="PROSITE" id="PS00383">
    <property type="entry name" value="TYR_PHOSPHATASE_1"/>
    <property type="match status" value="1"/>
</dbReference>
<evidence type="ECO:0000259" key="8">
    <source>
        <dbReference type="PROSITE" id="PS50055"/>
    </source>
</evidence>
<keyword evidence="11" id="KW-1185">Reference proteome</keyword>
<feature type="domain" description="Tyrosine-protein phosphatase" evidence="8">
    <location>
        <begin position="84"/>
        <end position="348"/>
    </location>
</feature>
<dbReference type="InterPro" id="IPR047170">
    <property type="entry name" value="PTN12/18/22"/>
</dbReference>
<dbReference type="FunFam" id="3.90.190.10:FF:000045">
    <property type="entry name" value="Tyrosine-protein phosphatase non-receptor type 12"/>
    <property type="match status" value="1"/>
</dbReference>
<keyword evidence="4" id="KW-0597">Phosphoprotein</keyword>
<keyword evidence="6" id="KW-0904">Protein phosphatase</keyword>
<dbReference type="Pfam" id="PF00102">
    <property type="entry name" value="Y_phosphatase"/>
    <property type="match status" value="1"/>
</dbReference>
<dbReference type="GO" id="GO:0004726">
    <property type="term" value="F:non-membrane spanning protein tyrosine phosphatase activity"/>
    <property type="evidence" value="ECO:0007669"/>
    <property type="project" value="InterPro"/>
</dbReference>
<dbReference type="Gene3D" id="3.90.190.10">
    <property type="entry name" value="Protein tyrosine phosphatase superfamily"/>
    <property type="match status" value="1"/>
</dbReference>
<evidence type="ECO:0000259" key="9">
    <source>
        <dbReference type="PROSITE" id="PS50056"/>
    </source>
</evidence>
<evidence type="ECO:0000256" key="7">
    <source>
        <dbReference type="ARBA" id="ARBA00034734"/>
    </source>
</evidence>
<dbReference type="InterPro" id="IPR000387">
    <property type="entry name" value="Tyr_Pase_dom"/>
</dbReference>
<dbReference type="STRING" id="418985.A0A1V9XFS5"/>
<dbReference type="OrthoDB" id="8609993at2759"/>
<dbReference type="GO" id="GO:0048666">
    <property type="term" value="P:neuron development"/>
    <property type="evidence" value="ECO:0007669"/>
    <property type="project" value="UniProtKB-ARBA"/>
</dbReference>
<dbReference type="PANTHER" id="PTHR45983">
    <property type="entry name" value="TYROSINE PHOSPHATSE N18, PUTATIVE-RELATED"/>
    <property type="match status" value="1"/>
</dbReference>